<dbReference type="RefSeq" id="WP_167671292.1">
    <property type="nucleotide sequence ID" value="NZ_JAATJS010000001.1"/>
</dbReference>
<organism evidence="1 2">
    <name type="scientific">Microvirga terricola</name>
    <dbReference type="NCBI Taxonomy" id="2719797"/>
    <lineage>
        <taxon>Bacteria</taxon>
        <taxon>Pseudomonadati</taxon>
        <taxon>Pseudomonadota</taxon>
        <taxon>Alphaproteobacteria</taxon>
        <taxon>Hyphomicrobiales</taxon>
        <taxon>Methylobacteriaceae</taxon>
        <taxon>Microvirga</taxon>
    </lineage>
</organism>
<keyword evidence="2" id="KW-1185">Reference proteome</keyword>
<proteinExistence type="predicted"/>
<protein>
    <submittedName>
        <fullName evidence="1">Regulatory protein GemA</fullName>
    </submittedName>
</protein>
<reference evidence="1 2" key="1">
    <citation type="submission" date="2020-03" db="EMBL/GenBank/DDBJ databases">
        <title>The genome sequence of Microvirga sp. c23x22.</title>
        <authorList>
            <person name="Zhang X."/>
        </authorList>
    </citation>
    <scope>NUCLEOTIDE SEQUENCE [LARGE SCALE GENOMIC DNA]</scope>
    <source>
        <strain evidence="2">c23x22</strain>
    </source>
</reference>
<name>A0ABX0VAI2_9HYPH</name>
<comment type="caution">
    <text evidence="1">The sequence shown here is derived from an EMBL/GenBank/DDBJ whole genome shotgun (WGS) entry which is preliminary data.</text>
</comment>
<dbReference type="EMBL" id="JAATJS010000001">
    <property type="protein sequence ID" value="NIX75406.1"/>
    <property type="molecule type" value="Genomic_DNA"/>
</dbReference>
<evidence type="ECO:0000313" key="1">
    <source>
        <dbReference type="EMBL" id="NIX75406.1"/>
    </source>
</evidence>
<dbReference type="Proteomes" id="UP000707352">
    <property type="component" value="Unassembled WGS sequence"/>
</dbReference>
<gene>
    <name evidence="1" type="ORF">HB375_02110</name>
</gene>
<dbReference type="Pfam" id="PF06252">
    <property type="entry name" value="GemA"/>
    <property type="match status" value="1"/>
</dbReference>
<dbReference type="InterPro" id="IPR009363">
    <property type="entry name" value="Phage_Mu_Gp16"/>
</dbReference>
<accession>A0ABX0VAI2</accession>
<evidence type="ECO:0000313" key="2">
    <source>
        <dbReference type="Proteomes" id="UP000707352"/>
    </source>
</evidence>
<sequence>MSARQALIVKIHVGKKQLQLTDDEYRDTIRRACGYDSCRDLSIGQLELVAGELKRMGFIEPVAHSRREKAPRHVRHIYALWHELRDLGALSDSSKKALRSFVKRQTQSLKPGGFDAPEFLSADDARPVAEALKSWIARAKEARHAAALPH</sequence>